<dbReference type="SUPFAM" id="SSF56219">
    <property type="entry name" value="DNase I-like"/>
    <property type="match status" value="1"/>
</dbReference>
<dbReference type="Gramene" id="CDP19251">
    <property type="protein sequence ID" value="CDP19251"/>
    <property type="gene ID" value="GSCOC_T00005995001"/>
</dbReference>
<accession>A0A068VEW7</accession>
<keyword evidence="2" id="KW-1185">Reference proteome</keyword>
<dbReference type="STRING" id="49390.A0A068VEW7"/>
<evidence type="ECO:0000313" key="1">
    <source>
        <dbReference type="EMBL" id="CDP19251.1"/>
    </source>
</evidence>
<evidence type="ECO:0000313" key="2">
    <source>
        <dbReference type="Proteomes" id="UP000295252"/>
    </source>
</evidence>
<sequence>MFTCGLSPVDFDGCPFTWTNGKIWQRLDKALINARWAAAYPVTRVSHLPRGRSDHAPLLIKAGTGSPVSPSFRYLNVWHRHHTFWETDTGDIQASAVRFFSALFQSSGYVPPPTLPQELPRVSTEEDAGLRHLPDLEEIRAVVFAMDANSAPGPDGFGAGFYQQCWEIIKADLLGAVQDFFKGVQQPRGFSSALLVLIPKTEGACQTLSNSWFSILVNGQPTGFFNATVPYMAFADDTIIFTRCSEPSLTTLHEFLLLYQKHSEQKVNAGKSTLLMPARMSEEHIRLVETTLGFHRQSFPIKYLGVPLVRGRMGTTVFDPLLAKLRARLFRWSSKLLSTGGKIVLIRHVLGSIPLYLLQAIDPPKTVVVALGRICNSFLWDSSVDSKRLHWAAWEKLCFPVQEGGLGFHSFFDSAKAFASIRDFPERRIRWCLGKGLVDFWHDTWCGDLPLALVVGSPILLMPWLQSSSQLMAGTLLGLRSGCPTLWCSESLTSVSSLNRTMPWFGYHHTMGISLWPPRGRTSAKDIIHRGLIAMSGDRLCPYECLFLHGV</sequence>
<dbReference type="InParanoid" id="A0A068VEW7"/>
<dbReference type="PANTHER" id="PTHR33116:SF67">
    <property type="entry name" value="REVERSE TRANSCRIPTASE"/>
    <property type="match status" value="1"/>
</dbReference>
<dbReference type="PhylomeDB" id="A0A068VEW7"/>
<dbReference type="Proteomes" id="UP000295252">
    <property type="component" value="Unassembled WGS sequence"/>
</dbReference>
<proteinExistence type="predicted"/>
<organism evidence="1 2">
    <name type="scientific">Coffea canephora</name>
    <name type="common">Robusta coffee</name>
    <dbReference type="NCBI Taxonomy" id="49390"/>
    <lineage>
        <taxon>Eukaryota</taxon>
        <taxon>Viridiplantae</taxon>
        <taxon>Streptophyta</taxon>
        <taxon>Embryophyta</taxon>
        <taxon>Tracheophyta</taxon>
        <taxon>Spermatophyta</taxon>
        <taxon>Magnoliopsida</taxon>
        <taxon>eudicotyledons</taxon>
        <taxon>Gunneridae</taxon>
        <taxon>Pentapetalae</taxon>
        <taxon>asterids</taxon>
        <taxon>lamiids</taxon>
        <taxon>Gentianales</taxon>
        <taxon>Rubiaceae</taxon>
        <taxon>Ixoroideae</taxon>
        <taxon>Gardenieae complex</taxon>
        <taxon>Bertiereae - Coffeeae clade</taxon>
        <taxon>Coffeeae</taxon>
        <taxon>Coffea</taxon>
    </lineage>
</organism>
<protein>
    <submittedName>
        <fullName evidence="1">DH200=94 genomic scaffold, scaffold_389</fullName>
    </submittedName>
</protein>
<name>A0A068VEW7_COFCA</name>
<dbReference type="OrthoDB" id="1744944at2759"/>
<dbReference type="PANTHER" id="PTHR33116">
    <property type="entry name" value="REVERSE TRANSCRIPTASE ZINC-BINDING DOMAIN-CONTAINING PROTEIN-RELATED-RELATED"/>
    <property type="match status" value="1"/>
</dbReference>
<dbReference type="AlphaFoldDB" id="A0A068VEW7"/>
<dbReference type="OMA" id="ESHICHE"/>
<dbReference type="EMBL" id="HG739473">
    <property type="protein sequence ID" value="CDP19251.1"/>
    <property type="molecule type" value="Genomic_DNA"/>
</dbReference>
<gene>
    <name evidence="1" type="ORF">GSCOC_T00005995001</name>
</gene>
<dbReference type="InterPro" id="IPR036691">
    <property type="entry name" value="Endo/exonu/phosph_ase_sf"/>
</dbReference>
<reference evidence="2" key="1">
    <citation type="journal article" date="2014" name="Science">
        <title>The coffee genome provides insight into the convergent evolution of caffeine biosynthesis.</title>
        <authorList>
            <person name="Denoeud F."/>
            <person name="Carretero-Paulet L."/>
            <person name="Dereeper A."/>
            <person name="Droc G."/>
            <person name="Guyot R."/>
            <person name="Pietrella M."/>
            <person name="Zheng C."/>
            <person name="Alberti A."/>
            <person name="Anthony F."/>
            <person name="Aprea G."/>
            <person name="Aury J.M."/>
            <person name="Bento P."/>
            <person name="Bernard M."/>
            <person name="Bocs S."/>
            <person name="Campa C."/>
            <person name="Cenci A."/>
            <person name="Combes M.C."/>
            <person name="Crouzillat D."/>
            <person name="Da Silva C."/>
            <person name="Daddiego L."/>
            <person name="De Bellis F."/>
            <person name="Dussert S."/>
            <person name="Garsmeur O."/>
            <person name="Gayraud T."/>
            <person name="Guignon V."/>
            <person name="Jahn K."/>
            <person name="Jamilloux V."/>
            <person name="Joet T."/>
            <person name="Labadie K."/>
            <person name="Lan T."/>
            <person name="Leclercq J."/>
            <person name="Lepelley M."/>
            <person name="Leroy T."/>
            <person name="Li L.T."/>
            <person name="Librado P."/>
            <person name="Lopez L."/>
            <person name="Munoz A."/>
            <person name="Noel B."/>
            <person name="Pallavicini A."/>
            <person name="Perrotta G."/>
            <person name="Poncet V."/>
            <person name="Pot D."/>
            <person name="Priyono X."/>
            <person name="Rigoreau M."/>
            <person name="Rouard M."/>
            <person name="Rozas J."/>
            <person name="Tranchant-Dubreuil C."/>
            <person name="VanBuren R."/>
            <person name="Zhang Q."/>
            <person name="Andrade A.C."/>
            <person name="Argout X."/>
            <person name="Bertrand B."/>
            <person name="de Kochko A."/>
            <person name="Graziosi G."/>
            <person name="Henry R.J."/>
            <person name="Jayarama X."/>
            <person name="Ming R."/>
            <person name="Nagai C."/>
            <person name="Rounsley S."/>
            <person name="Sankoff D."/>
            <person name="Giuliano G."/>
            <person name="Albert V.A."/>
            <person name="Wincker P."/>
            <person name="Lashermes P."/>
        </authorList>
    </citation>
    <scope>NUCLEOTIDE SEQUENCE [LARGE SCALE GENOMIC DNA]</scope>
    <source>
        <strain evidence="2">cv. DH200-94</strain>
    </source>
</reference>